<dbReference type="EMBL" id="WUUS01000001">
    <property type="protein sequence ID" value="MXR39804.1"/>
    <property type="molecule type" value="Genomic_DNA"/>
</dbReference>
<evidence type="ECO:0000256" key="1">
    <source>
        <dbReference type="SAM" id="MobiDB-lite"/>
    </source>
</evidence>
<accession>A0A6B0SLL8</accession>
<name>A0A6B0SLL8_9EURY</name>
<reference evidence="2 3" key="1">
    <citation type="submission" date="2019-12" db="EMBL/GenBank/DDBJ databases">
        <title>Isolation and characterization of three novel carbon monoxide-oxidizing members of Halobacteria from salione crusts and soils.</title>
        <authorList>
            <person name="Myers M.R."/>
            <person name="King G.M."/>
        </authorList>
    </citation>
    <scope>NUCLEOTIDE SEQUENCE [LARGE SCALE GENOMIC DNA]</scope>
    <source>
        <strain evidence="2 3">WSA2</strain>
    </source>
</reference>
<dbReference type="AlphaFoldDB" id="A0A6B0SLL8"/>
<dbReference type="InterPro" id="IPR006311">
    <property type="entry name" value="TAT_signal"/>
</dbReference>
<comment type="caution">
    <text evidence="2">The sequence shown here is derived from an EMBL/GenBank/DDBJ whole genome shotgun (WGS) entry which is preliminary data.</text>
</comment>
<dbReference type="Proteomes" id="UP000437065">
    <property type="component" value="Unassembled WGS sequence"/>
</dbReference>
<gene>
    <name evidence="2" type="ORF">GRX01_00310</name>
</gene>
<dbReference type="PROSITE" id="PS51318">
    <property type="entry name" value="TAT"/>
    <property type="match status" value="1"/>
</dbReference>
<sequence length="199" mass="20524">MTNENAEATETTRRTVLAALGGAAATAAGAGTASAQENATNATTSTDTPEGPEIAVELGPVVTVRSWEYTDGRFELELVADYPTSVKITDTGAIMDAMTAGDGTSATRIPTRGYSIESEPTRITFEPVEFDGAYAITVASAKGAALLRTDSVDAGSPTVAYSTAGALTASAAVGTGYLSFKRSREKLEESDEPEIDRVA</sequence>
<proteinExistence type="predicted"/>
<evidence type="ECO:0000313" key="3">
    <source>
        <dbReference type="Proteomes" id="UP000437065"/>
    </source>
</evidence>
<dbReference type="RefSeq" id="WP_159662265.1">
    <property type="nucleotide sequence ID" value="NZ_WUUS01000001.1"/>
</dbReference>
<dbReference type="Pfam" id="PF26259">
    <property type="entry name" value="DUF8063"/>
    <property type="match status" value="1"/>
</dbReference>
<dbReference type="OrthoDB" id="269681at2157"/>
<protein>
    <submittedName>
        <fullName evidence="2">Uncharacterized protein</fullName>
    </submittedName>
</protein>
<dbReference type="InterPro" id="IPR058376">
    <property type="entry name" value="DUF8063"/>
</dbReference>
<keyword evidence="3" id="KW-1185">Reference proteome</keyword>
<feature type="region of interest" description="Disordered" evidence="1">
    <location>
        <begin position="29"/>
        <end position="53"/>
    </location>
</feature>
<organism evidence="2 3">
    <name type="scientific">Halobaculum saliterrae</name>
    <dbReference type="NCBI Taxonomy" id="2073113"/>
    <lineage>
        <taxon>Archaea</taxon>
        <taxon>Methanobacteriati</taxon>
        <taxon>Methanobacteriota</taxon>
        <taxon>Stenosarchaea group</taxon>
        <taxon>Halobacteria</taxon>
        <taxon>Halobacteriales</taxon>
        <taxon>Haloferacaceae</taxon>
        <taxon>Halobaculum</taxon>
    </lineage>
</organism>
<evidence type="ECO:0000313" key="2">
    <source>
        <dbReference type="EMBL" id="MXR39804.1"/>
    </source>
</evidence>
<feature type="compositionally biased region" description="Polar residues" evidence="1">
    <location>
        <begin position="34"/>
        <end position="48"/>
    </location>
</feature>